<dbReference type="EMBL" id="JAQIZZ010000001">
    <property type="protein sequence ID" value="KAJ5556296.1"/>
    <property type="molecule type" value="Genomic_DNA"/>
</dbReference>
<name>A0AAD6D5L1_9EURO</name>
<keyword evidence="2" id="KW-1185">Reference proteome</keyword>
<accession>A0AAD6D5L1</accession>
<dbReference type="Proteomes" id="UP001220324">
    <property type="component" value="Unassembled WGS sequence"/>
</dbReference>
<dbReference type="AlphaFoldDB" id="A0AAD6D5L1"/>
<proteinExistence type="predicted"/>
<gene>
    <name evidence="1" type="ORF">N7494_000211</name>
</gene>
<protein>
    <submittedName>
        <fullName evidence="1">Uncharacterized protein</fullName>
    </submittedName>
</protein>
<organism evidence="1 2">
    <name type="scientific">Penicillium frequentans</name>
    <dbReference type="NCBI Taxonomy" id="3151616"/>
    <lineage>
        <taxon>Eukaryota</taxon>
        <taxon>Fungi</taxon>
        <taxon>Dikarya</taxon>
        <taxon>Ascomycota</taxon>
        <taxon>Pezizomycotina</taxon>
        <taxon>Eurotiomycetes</taxon>
        <taxon>Eurotiomycetidae</taxon>
        <taxon>Eurotiales</taxon>
        <taxon>Aspergillaceae</taxon>
        <taxon>Penicillium</taxon>
    </lineage>
</organism>
<reference evidence="1 2" key="1">
    <citation type="journal article" date="2023" name="IMA Fungus">
        <title>Comparative genomic study of the Penicillium genus elucidates a diverse pangenome and 15 lateral gene transfer events.</title>
        <authorList>
            <person name="Petersen C."/>
            <person name="Sorensen T."/>
            <person name="Nielsen M.R."/>
            <person name="Sondergaard T.E."/>
            <person name="Sorensen J.L."/>
            <person name="Fitzpatrick D.A."/>
            <person name="Frisvad J.C."/>
            <person name="Nielsen K.L."/>
        </authorList>
    </citation>
    <scope>NUCLEOTIDE SEQUENCE [LARGE SCALE GENOMIC DNA]</scope>
    <source>
        <strain evidence="1 2">IBT 35679</strain>
    </source>
</reference>
<evidence type="ECO:0000313" key="2">
    <source>
        <dbReference type="Proteomes" id="UP001220324"/>
    </source>
</evidence>
<evidence type="ECO:0000313" key="1">
    <source>
        <dbReference type="EMBL" id="KAJ5556296.1"/>
    </source>
</evidence>
<comment type="caution">
    <text evidence="1">The sequence shown here is derived from an EMBL/GenBank/DDBJ whole genome shotgun (WGS) entry which is preliminary data.</text>
</comment>
<sequence>MPFGHGHAQWEGSHLKVSFAGRKTFYIGTGIISRSIHAPYTSNIKVTYEGFRDMTGERDFSGSIGLNGIQIEFDNGVIILGDSAGPFQEDVQIFGSMSWLQI</sequence>